<feature type="region of interest" description="Disordered" evidence="1">
    <location>
        <begin position="1"/>
        <end position="24"/>
    </location>
</feature>
<dbReference type="EMBL" id="JANTEZ010000003">
    <property type="protein sequence ID" value="MCS5714596.1"/>
    <property type="molecule type" value="Genomic_DNA"/>
</dbReference>
<evidence type="ECO:0000313" key="3">
    <source>
        <dbReference type="EMBL" id="MCS5714596.1"/>
    </source>
</evidence>
<organism evidence="3 4">
    <name type="scientific">Herbiconiux gentiana</name>
    <dbReference type="NCBI Taxonomy" id="2970912"/>
    <lineage>
        <taxon>Bacteria</taxon>
        <taxon>Bacillati</taxon>
        <taxon>Actinomycetota</taxon>
        <taxon>Actinomycetes</taxon>
        <taxon>Micrococcales</taxon>
        <taxon>Microbacteriaceae</taxon>
        <taxon>Herbiconiux</taxon>
    </lineage>
</organism>
<dbReference type="InterPro" id="IPR036157">
    <property type="entry name" value="dUTPase-like_sf"/>
</dbReference>
<dbReference type="Proteomes" id="UP001165580">
    <property type="component" value="Unassembled WGS sequence"/>
</dbReference>
<keyword evidence="4" id="KW-1185">Reference proteome</keyword>
<accession>A0ABT2GEE1</accession>
<reference evidence="3" key="1">
    <citation type="submission" date="2022-08" db="EMBL/GenBank/DDBJ databases">
        <authorList>
            <person name="Deng Y."/>
            <person name="Han X.-F."/>
            <person name="Zhang Y.-Q."/>
        </authorList>
    </citation>
    <scope>NUCLEOTIDE SEQUENCE</scope>
    <source>
        <strain evidence="3">CPCC 205716</strain>
    </source>
</reference>
<dbReference type="Gene3D" id="2.70.40.10">
    <property type="match status" value="1"/>
</dbReference>
<keyword evidence="2" id="KW-0812">Transmembrane</keyword>
<evidence type="ECO:0000313" key="4">
    <source>
        <dbReference type="Proteomes" id="UP001165580"/>
    </source>
</evidence>
<evidence type="ECO:0000256" key="2">
    <source>
        <dbReference type="SAM" id="Phobius"/>
    </source>
</evidence>
<dbReference type="SUPFAM" id="SSF51283">
    <property type="entry name" value="dUTPase-like"/>
    <property type="match status" value="1"/>
</dbReference>
<keyword evidence="2" id="KW-1133">Transmembrane helix</keyword>
<sequence length="319" mass="35408">MFERLKRRREETSPEAIRQAARIAQRHQARDRNLAVDVAADDTEAAERFERWKDSDPFPEVPSALLNSADIADYVSTTGLLWPFRPDKLKSASYEVAAVGDYFYTNQGKLHQGVLRVGEKLVLPRNSIVFLTVEPYFRLPDYIALRHNLKIDHVYKGLLVGTGPLIDPGFVGRIALPLHNLTENDYEIVGGEGVIWIEFTKLSPYKDWATRSSSVVRHGAYVNFPAERTGGRTVSDYVHNAVGNLPIPASSSDAMANNARRAKRDASAARSWARNLGIGASLAVLAVVVGLMVYFIDVQKQLGELRVEIIHLQSTSAPG</sequence>
<proteinExistence type="predicted"/>
<dbReference type="RefSeq" id="WP_259486121.1">
    <property type="nucleotide sequence ID" value="NZ_JANTEZ010000003.1"/>
</dbReference>
<evidence type="ECO:0008006" key="5">
    <source>
        <dbReference type="Google" id="ProtNLM"/>
    </source>
</evidence>
<feature type="transmembrane region" description="Helical" evidence="2">
    <location>
        <begin position="276"/>
        <end position="296"/>
    </location>
</feature>
<name>A0ABT2GEE1_9MICO</name>
<protein>
    <recommendedName>
        <fullName evidence="5">Deoxycytidine triphosphate deaminase</fullName>
    </recommendedName>
</protein>
<keyword evidence="2" id="KW-0472">Membrane</keyword>
<comment type="caution">
    <text evidence="3">The sequence shown here is derived from an EMBL/GenBank/DDBJ whole genome shotgun (WGS) entry which is preliminary data.</text>
</comment>
<feature type="compositionally biased region" description="Basic and acidic residues" evidence="1">
    <location>
        <begin position="1"/>
        <end position="12"/>
    </location>
</feature>
<evidence type="ECO:0000256" key="1">
    <source>
        <dbReference type="SAM" id="MobiDB-lite"/>
    </source>
</evidence>
<gene>
    <name evidence="3" type="ORF">NVV95_08525</name>
</gene>